<name>A0A7W7CKW9_9ACTN</name>
<sequence length="200" mass="22140">MRRLILIGSAVGVLIAGALTLLNSAADTVDVPMEIAKWLMNLAVAVVITGGLTVEINKRNLDRSKRDERTAALTQALQEVKAAYEEGLQLRKMLQQMLTSMRLLAEEYRDNYRVILRDAAREQAALDKVRAGTADDVELTELDPERFPRLYDFLDEQSFAAGAFQQSCSASKRQLQEWLLTPSTRTVTPGQVVTPGTSST</sequence>
<feature type="transmembrane region" description="Helical" evidence="1">
    <location>
        <begin position="36"/>
        <end position="56"/>
    </location>
</feature>
<comment type="caution">
    <text evidence="2">The sequence shown here is derived from an EMBL/GenBank/DDBJ whole genome shotgun (WGS) entry which is preliminary data.</text>
</comment>
<gene>
    <name evidence="2" type="ORF">BKA14_000347</name>
</gene>
<organism evidence="2 3">
    <name type="scientific">Paractinoplanes abujensis</name>
    <dbReference type="NCBI Taxonomy" id="882441"/>
    <lineage>
        <taxon>Bacteria</taxon>
        <taxon>Bacillati</taxon>
        <taxon>Actinomycetota</taxon>
        <taxon>Actinomycetes</taxon>
        <taxon>Micromonosporales</taxon>
        <taxon>Micromonosporaceae</taxon>
        <taxon>Paractinoplanes</taxon>
    </lineage>
</organism>
<reference evidence="2 3" key="1">
    <citation type="submission" date="2020-08" db="EMBL/GenBank/DDBJ databases">
        <title>Sequencing the genomes of 1000 actinobacteria strains.</title>
        <authorList>
            <person name="Klenk H.-P."/>
        </authorList>
    </citation>
    <scope>NUCLEOTIDE SEQUENCE [LARGE SCALE GENOMIC DNA]</scope>
    <source>
        <strain evidence="2 3">DSM 45518</strain>
    </source>
</reference>
<keyword evidence="1" id="KW-0812">Transmembrane</keyword>
<keyword evidence="1" id="KW-0472">Membrane</keyword>
<accession>A0A7W7CKW9</accession>
<protein>
    <submittedName>
        <fullName evidence="2">Uncharacterized protein</fullName>
    </submittedName>
</protein>
<dbReference type="Proteomes" id="UP000542742">
    <property type="component" value="Unassembled WGS sequence"/>
</dbReference>
<dbReference type="AlphaFoldDB" id="A0A7W7CKW9"/>
<evidence type="ECO:0000256" key="1">
    <source>
        <dbReference type="SAM" id="Phobius"/>
    </source>
</evidence>
<keyword evidence="1" id="KW-1133">Transmembrane helix</keyword>
<dbReference type="EMBL" id="JACHMF010000001">
    <property type="protein sequence ID" value="MBB4690199.1"/>
    <property type="molecule type" value="Genomic_DNA"/>
</dbReference>
<evidence type="ECO:0000313" key="3">
    <source>
        <dbReference type="Proteomes" id="UP000542742"/>
    </source>
</evidence>
<dbReference type="RefSeq" id="WP_184949193.1">
    <property type="nucleotide sequence ID" value="NZ_BOMC01000048.1"/>
</dbReference>
<keyword evidence="3" id="KW-1185">Reference proteome</keyword>
<evidence type="ECO:0000313" key="2">
    <source>
        <dbReference type="EMBL" id="MBB4690199.1"/>
    </source>
</evidence>
<proteinExistence type="predicted"/>